<feature type="region of interest" description="Disordered" evidence="1">
    <location>
        <begin position="128"/>
        <end position="200"/>
    </location>
</feature>
<gene>
    <name evidence="2" type="ORF">BDK51DRAFT_36723</name>
</gene>
<organism evidence="2 3">
    <name type="scientific">Blyttiomyces helicus</name>
    <dbReference type="NCBI Taxonomy" id="388810"/>
    <lineage>
        <taxon>Eukaryota</taxon>
        <taxon>Fungi</taxon>
        <taxon>Fungi incertae sedis</taxon>
        <taxon>Chytridiomycota</taxon>
        <taxon>Chytridiomycota incertae sedis</taxon>
        <taxon>Chytridiomycetes</taxon>
        <taxon>Chytridiomycetes incertae sedis</taxon>
        <taxon>Blyttiomyces</taxon>
    </lineage>
</organism>
<feature type="compositionally biased region" description="Basic and acidic residues" evidence="1">
    <location>
        <begin position="85"/>
        <end position="99"/>
    </location>
</feature>
<proteinExistence type="predicted"/>
<protein>
    <submittedName>
        <fullName evidence="2">Uncharacterized protein</fullName>
    </submittedName>
</protein>
<dbReference type="AlphaFoldDB" id="A0A4V1ISV1"/>
<accession>A0A4V1ISV1</accession>
<sequence>VYLAAESLETVVAATFVLNNATAAADERFAGKALFFLSCHLWESLQDEVSRCQELIMQNEMLHPVNSPPPLTVDSKLAPATKGSGEAHDSEAMETEGSRRGGRGGYRGGYRGGLRSCGRGRGVFRLRAEEASRSTKTQSVSGAGRWPHQARLEDPKESSRLLSEALRRGGGGERHGKSSSKKKGKAESHATITELDNGAG</sequence>
<evidence type="ECO:0000313" key="3">
    <source>
        <dbReference type="Proteomes" id="UP000269721"/>
    </source>
</evidence>
<feature type="compositionally biased region" description="Basic and acidic residues" evidence="1">
    <location>
        <begin position="150"/>
        <end position="176"/>
    </location>
</feature>
<name>A0A4V1ISV1_9FUNG</name>
<dbReference type="Proteomes" id="UP000269721">
    <property type="component" value="Unassembled WGS sequence"/>
</dbReference>
<evidence type="ECO:0000313" key="2">
    <source>
        <dbReference type="EMBL" id="RKO94837.1"/>
    </source>
</evidence>
<keyword evidence="3" id="KW-1185">Reference proteome</keyword>
<feature type="non-terminal residue" evidence="2">
    <location>
        <position position="1"/>
    </location>
</feature>
<feature type="region of interest" description="Disordered" evidence="1">
    <location>
        <begin position="76"/>
        <end position="113"/>
    </location>
</feature>
<feature type="compositionally biased region" description="Gly residues" evidence="1">
    <location>
        <begin position="103"/>
        <end position="112"/>
    </location>
</feature>
<evidence type="ECO:0000256" key="1">
    <source>
        <dbReference type="SAM" id="MobiDB-lite"/>
    </source>
</evidence>
<dbReference type="EMBL" id="KZ993810">
    <property type="protein sequence ID" value="RKO94837.1"/>
    <property type="molecule type" value="Genomic_DNA"/>
</dbReference>
<reference evidence="3" key="1">
    <citation type="journal article" date="2018" name="Nat. Microbiol.">
        <title>Leveraging single-cell genomics to expand the fungal tree of life.</title>
        <authorList>
            <person name="Ahrendt S.R."/>
            <person name="Quandt C.A."/>
            <person name="Ciobanu D."/>
            <person name="Clum A."/>
            <person name="Salamov A."/>
            <person name="Andreopoulos B."/>
            <person name="Cheng J.F."/>
            <person name="Woyke T."/>
            <person name="Pelin A."/>
            <person name="Henrissat B."/>
            <person name="Reynolds N.K."/>
            <person name="Benny G.L."/>
            <person name="Smith M.E."/>
            <person name="James T.Y."/>
            <person name="Grigoriev I.V."/>
        </authorList>
    </citation>
    <scope>NUCLEOTIDE SEQUENCE [LARGE SCALE GENOMIC DNA]</scope>
</reference>